<gene>
    <name evidence="1" type="ORF">VFH_III101360</name>
</gene>
<evidence type="ECO:0000313" key="2">
    <source>
        <dbReference type="Proteomes" id="UP001157006"/>
    </source>
</evidence>
<evidence type="ECO:0000313" key="1">
    <source>
        <dbReference type="EMBL" id="CAI8603762.1"/>
    </source>
</evidence>
<organism evidence="1 2">
    <name type="scientific">Vicia faba</name>
    <name type="common">Broad bean</name>
    <name type="synonym">Faba vulgaris</name>
    <dbReference type="NCBI Taxonomy" id="3906"/>
    <lineage>
        <taxon>Eukaryota</taxon>
        <taxon>Viridiplantae</taxon>
        <taxon>Streptophyta</taxon>
        <taxon>Embryophyta</taxon>
        <taxon>Tracheophyta</taxon>
        <taxon>Spermatophyta</taxon>
        <taxon>Magnoliopsida</taxon>
        <taxon>eudicotyledons</taxon>
        <taxon>Gunneridae</taxon>
        <taxon>Pentapetalae</taxon>
        <taxon>rosids</taxon>
        <taxon>fabids</taxon>
        <taxon>Fabales</taxon>
        <taxon>Fabaceae</taxon>
        <taxon>Papilionoideae</taxon>
        <taxon>50 kb inversion clade</taxon>
        <taxon>NPAAA clade</taxon>
        <taxon>Hologalegina</taxon>
        <taxon>IRL clade</taxon>
        <taxon>Fabeae</taxon>
        <taxon>Vicia</taxon>
    </lineage>
</organism>
<protein>
    <recommendedName>
        <fullName evidence="3">Transmembrane protein</fullName>
    </recommendedName>
</protein>
<evidence type="ECO:0008006" key="3">
    <source>
        <dbReference type="Google" id="ProtNLM"/>
    </source>
</evidence>
<dbReference type="EMBL" id="OX451738">
    <property type="protein sequence ID" value="CAI8603762.1"/>
    <property type="molecule type" value="Genomic_DNA"/>
</dbReference>
<name>A0AAV1A3M3_VICFA</name>
<dbReference type="Proteomes" id="UP001157006">
    <property type="component" value="Chromosome 3"/>
</dbReference>
<accession>A0AAV1A3M3</accession>
<sequence>MTKVVPVMDDEGNFHDDDDGDHEKIKVCVNVKMEMVMMFKADRLMKNGNVVVLWFVVMAWKWKLRSRWKVDGRTVIKTVRQRGMKKFRWRSRGSCWQLRTKKKMDSPNLLPDLSALFVFVPPFL</sequence>
<reference evidence="1 2" key="1">
    <citation type="submission" date="2023-01" db="EMBL/GenBank/DDBJ databases">
        <authorList>
            <person name="Kreplak J."/>
        </authorList>
    </citation>
    <scope>NUCLEOTIDE SEQUENCE [LARGE SCALE GENOMIC DNA]</scope>
</reference>
<dbReference type="AlphaFoldDB" id="A0AAV1A3M3"/>
<keyword evidence="2" id="KW-1185">Reference proteome</keyword>
<proteinExistence type="predicted"/>